<organism evidence="6 7">
    <name type="scientific">Diaporthe vaccinii</name>
    <dbReference type="NCBI Taxonomy" id="105482"/>
    <lineage>
        <taxon>Eukaryota</taxon>
        <taxon>Fungi</taxon>
        <taxon>Dikarya</taxon>
        <taxon>Ascomycota</taxon>
        <taxon>Pezizomycotina</taxon>
        <taxon>Sordariomycetes</taxon>
        <taxon>Sordariomycetidae</taxon>
        <taxon>Diaporthales</taxon>
        <taxon>Diaporthaceae</taxon>
        <taxon>Diaporthe</taxon>
        <taxon>Diaporthe eres species complex</taxon>
    </lineage>
</organism>
<keyword evidence="3" id="KW-0862">Zinc</keyword>
<keyword evidence="2 4" id="KW-0863">Zinc-finger</keyword>
<keyword evidence="7" id="KW-1185">Reference proteome</keyword>
<evidence type="ECO:0000256" key="2">
    <source>
        <dbReference type="ARBA" id="ARBA00022771"/>
    </source>
</evidence>
<gene>
    <name evidence="6" type="ORF">FJTKL_01365</name>
</gene>
<dbReference type="PROSITE" id="PS01360">
    <property type="entry name" value="ZF_MYND_1"/>
    <property type="match status" value="1"/>
</dbReference>
<evidence type="ECO:0000256" key="1">
    <source>
        <dbReference type="ARBA" id="ARBA00022723"/>
    </source>
</evidence>
<accession>A0ABR4E0Y1</accession>
<dbReference type="SUPFAM" id="SSF144232">
    <property type="entry name" value="HIT/MYND zinc finger-like"/>
    <property type="match status" value="1"/>
</dbReference>
<comment type="caution">
    <text evidence="6">The sequence shown here is derived from an EMBL/GenBank/DDBJ whole genome shotgun (WGS) entry which is preliminary data.</text>
</comment>
<dbReference type="Proteomes" id="UP001600888">
    <property type="component" value="Unassembled WGS sequence"/>
</dbReference>
<reference evidence="6 7" key="1">
    <citation type="submission" date="2024-03" db="EMBL/GenBank/DDBJ databases">
        <title>A high-quality draft genome sequence of Diaporthe vaccinii, a causative agent of upright dieback and viscid rot disease in cranberry plants.</title>
        <authorList>
            <person name="Sarrasin M."/>
            <person name="Lang B.F."/>
            <person name="Burger G."/>
        </authorList>
    </citation>
    <scope>NUCLEOTIDE SEQUENCE [LARGE SCALE GENOMIC DNA]</scope>
    <source>
        <strain evidence="6 7">IS7</strain>
    </source>
</reference>
<proteinExistence type="predicted"/>
<dbReference type="InterPro" id="IPR002893">
    <property type="entry name" value="Znf_MYND"/>
</dbReference>
<sequence>MDIFNNKNDAPYPPEKKPFKATRIRIPQNDSVVSREPTSLCTVCPQPTNLKCAGCHVARYCSKECQKMDRSTHKLFCASFDSFSADKRPSPLHIRAILFPAEKDRPEWTWVLMTHDRTAIALPHLYEGLPTDGLTQQTPVMYFNLITSRAPQHWITGLTRNHLTRGEEASCINKSLLGLGPPGHLHTRWGPFLVVANKPDQTSQPDGRGFVALMEDVEMEDVWPVVEGLLYGDKKTPCVVNLPRCPHKYLPAIKINCVGDRRRFHPENPDSDQAIYESVNVANNCPIEDRWQWPSFLSFMLGLPWLCRTVCNSMDLWARTAVPFHPDLVKNDELGYLDVSSKEHGPQFLGSSGPVVGAAVRTTLEFTPHYGSVILVHMYGDPIRPEHVKLVNMFAAEKGFAAMRVVPGALSYKELNPRAFRKFWDEKKRENAIPGVDLRDVPPPYGWEDQPRVPGKCIENLAEYQSFFDETADNVFFGSIFGHVQELDWAALTGLRPRFS</sequence>
<dbReference type="PROSITE" id="PS50865">
    <property type="entry name" value="ZF_MYND_2"/>
    <property type="match status" value="1"/>
</dbReference>
<dbReference type="Gene3D" id="6.10.140.2220">
    <property type="match status" value="1"/>
</dbReference>
<feature type="domain" description="MYND-type" evidence="5">
    <location>
        <begin position="41"/>
        <end position="77"/>
    </location>
</feature>
<evidence type="ECO:0000313" key="6">
    <source>
        <dbReference type="EMBL" id="KAL2276079.1"/>
    </source>
</evidence>
<evidence type="ECO:0000313" key="7">
    <source>
        <dbReference type="Proteomes" id="UP001600888"/>
    </source>
</evidence>
<evidence type="ECO:0000259" key="5">
    <source>
        <dbReference type="PROSITE" id="PS50865"/>
    </source>
</evidence>
<keyword evidence="1" id="KW-0479">Metal-binding</keyword>
<evidence type="ECO:0000256" key="3">
    <source>
        <dbReference type="ARBA" id="ARBA00022833"/>
    </source>
</evidence>
<evidence type="ECO:0000256" key="4">
    <source>
        <dbReference type="PROSITE-ProRule" id="PRU00134"/>
    </source>
</evidence>
<name>A0ABR4E0Y1_9PEZI</name>
<dbReference type="EMBL" id="JBAWTH010000122">
    <property type="protein sequence ID" value="KAL2276079.1"/>
    <property type="molecule type" value="Genomic_DNA"/>
</dbReference>
<protein>
    <recommendedName>
        <fullName evidence="5">MYND-type domain-containing protein</fullName>
    </recommendedName>
</protein>
<dbReference type="Pfam" id="PF01753">
    <property type="entry name" value="zf-MYND"/>
    <property type="match status" value="1"/>
</dbReference>